<comment type="caution">
    <text evidence="9">The sequence shown here is derived from an EMBL/GenBank/DDBJ whole genome shotgun (WGS) entry which is preliminary data.</text>
</comment>
<dbReference type="InterPro" id="IPR046778">
    <property type="entry name" value="UPF0758_N"/>
</dbReference>
<gene>
    <name evidence="9" type="ORF">IO99_00060</name>
</gene>
<evidence type="ECO:0000256" key="7">
    <source>
        <dbReference type="RuleBase" id="RU003797"/>
    </source>
</evidence>
<dbReference type="PANTHER" id="PTHR30471:SF3">
    <property type="entry name" value="UPF0758 PROTEIN YEES-RELATED"/>
    <property type="match status" value="1"/>
</dbReference>
<keyword evidence="3" id="KW-0479">Metal-binding</keyword>
<evidence type="ECO:0000313" key="9">
    <source>
        <dbReference type="EMBL" id="KEZ88616.1"/>
    </source>
</evidence>
<evidence type="ECO:0000256" key="5">
    <source>
        <dbReference type="ARBA" id="ARBA00022833"/>
    </source>
</evidence>
<evidence type="ECO:0000256" key="2">
    <source>
        <dbReference type="ARBA" id="ARBA00022670"/>
    </source>
</evidence>
<name>A0A084JI32_9CLOT</name>
<dbReference type="Gene3D" id="3.40.140.10">
    <property type="entry name" value="Cytidine Deaminase, domain 2"/>
    <property type="match status" value="1"/>
</dbReference>
<sequence>MNYKLKIKDLPKNERPREKMLRYGAEYLSNSELLALILRTGTKEDSVLNLCDRLLSHCGGINGISSPSINDLKQVKGIGEVKATQVLALAELATRFNSFKSGEEHIVSSPKDVSNYMMRQMKGLKKEYFKLIMLNTKNIIISVKDISIGNLNSSIVHPREVFIEAIKLSSASVILCHNHPSGDPTPSKEDILITKRLKECGTLLGIEVLDHIIIGNEAYISLKEKGII</sequence>
<dbReference type="GO" id="GO:0046872">
    <property type="term" value="F:metal ion binding"/>
    <property type="evidence" value="ECO:0007669"/>
    <property type="project" value="UniProtKB-KW"/>
</dbReference>
<dbReference type="Gene3D" id="1.10.150.20">
    <property type="entry name" value="5' to 3' exonuclease, C-terminal subdomain"/>
    <property type="match status" value="1"/>
</dbReference>
<feature type="domain" description="MPN" evidence="8">
    <location>
        <begin position="106"/>
        <end position="228"/>
    </location>
</feature>
<dbReference type="InterPro" id="IPR010994">
    <property type="entry name" value="RuvA_2-like"/>
</dbReference>
<protein>
    <submittedName>
        <fullName evidence="9">DNA repair protein RadC</fullName>
    </submittedName>
</protein>
<dbReference type="PROSITE" id="PS50249">
    <property type="entry name" value="MPN"/>
    <property type="match status" value="1"/>
</dbReference>
<dbReference type="GO" id="GO:0006508">
    <property type="term" value="P:proteolysis"/>
    <property type="evidence" value="ECO:0007669"/>
    <property type="project" value="UniProtKB-KW"/>
</dbReference>
<keyword evidence="5" id="KW-0862">Zinc</keyword>
<comment type="similarity">
    <text evidence="1 7">Belongs to the UPF0758 family.</text>
</comment>
<evidence type="ECO:0000256" key="1">
    <source>
        <dbReference type="ARBA" id="ARBA00010243"/>
    </source>
</evidence>
<dbReference type="PROSITE" id="PS01302">
    <property type="entry name" value="UPF0758"/>
    <property type="match status" value="1"/>
</dbReference>
<reference evidence="9 10" key="1">
    <citation type="submission" date="2014-07" db="EMBL/GenBank/DDBJ databases">
        <title>Draft genome of Clostridium sulfidigenes 113A isolated from sediments associated with methane hydrate from Krishna Godavari basin.</title>
        <authorList>
            <person name="Honkalas V.S."/>
            <person name="Dabir A.P."/>
            <person name="Arora P."/>
            <person name="Dhakephalkar P.K."/>
        </authorList>
    </citation>
    <scope>NUCLEOTIDE SEQUENCE [LARGE SCALE GENOMIC DNA]</scope>
    <source>
        <strain evidence="9 10">113A</strain>
    </source>
</reference>
<dbReference type="NCBIfam" id="TIGR00608">
    <property type="entry name" value="radc"/>
    <property type="match status" value="1"/>
</dbReference>
<keyword evidence="4" id="KW-0378">Hydrolase</keyword>
<evidence type="ECO:0000256" key="6">
    <source>
        <dbReference type="ARBA" id="ARBA00023049"/>
    </source>
</evidence>
<dbReference type="RefSeq" id="WP_035128763.1">
    <property type="nucleotide sequence ID" value="NZ_JPMD01000001.1"/>
</dbReference>
<keyword evidence="10" id="KW-1185">Reference proteome</keyword>
<keyword evidence="6" id="KW-0482">Metalloprotease</keyword>
<dbReference type="InterPro" id="IPR020891">
    <property type="entry name" value="UPF0758_CS"/>
</dbReference>
<proteinExistence type="inferred from homology"/>
<dbReference type="AlphaFoldDB" id="A0A084JI32"/>
<dbReference type="Pfam" id="PF20582">
    <property type="entry name" value="UPF0758_N"/>
    <property type="match status" value="1"/>
</dbReference>
<keyword evidence="2" id="KW-0645">Protease</keyword>
<dbReference type="STRING" id="318464.IO99_00060"/>
<dbReference type="InterPro" id="IPR025657">
    <property type="entry name" value="RadC_JAB"/>
</dbReference>
<evidence type="ECO:0000256" key="4">
    <source>
        <dbReference type="ARBA" id="ARBA00022801"/>
    </source>
</evidence>
<evidence type="ECO:0000256" key="3">
    <source>
        <dbReference type="ARBA" id="ARBA00022723"/>
    </source>
</evidence>
<evidence type="ECO:0000259" key="8">
    <source>
        <dbReference type="PROSITE" id="PS50249"/>
    </source>
</evidence>
<dbReference type="InterPro" id="IPR037518">
    <property type="entry name" value="MPN"/>
</dbReference>
<organism evidence="9 10">
    <name type="scientific">Clostridium sulfidigenes</name>
    <dbReference type="NCBI Taxonomy" id="318464"/>
    <lineage>
        <taxon>Bacteria</taxon>
        <taxon>Bacillati</taxon>
        <taxon>Bacillota</taxon>
        <taxon>Clostridia</taxon>
        <taxon>Eubacteriales</taxon>
        <taxon>Clostridiaceae</taxon>
        <taxon>Clostridium</taxon>
    </lineage>
</organism>
<evidence type="ECO:0000313" key="10">
    <source>
        <dbReference type="Proteomes" id="UP000028542"/>
    </source>
</evidence>
<dbReference type="Pfam" id="PF04002">
    <property type="entry name" value="RadC"/>
    <property type="match status" value="1"/>
</dbReference>
<accession>A0A084JI32</accession>
<dbReference type="SUPFAM" id="SSF47781">
    <property type="entry name" value="RuvA domain 2-like"/>
    <property type="match status" value="1"/>
</dbReference>
<dbReference type="eggNOG" id="COG2003">
    <property type="taxonomic scope" value="Bacteria"/>
</dbReference>
<dbReference type="EMBL" id="JPMD01000001">
    <property type="protein sequence ID" value="KEZ88616.1"/>
    <property type="molecule type" value="Genomic_DNA"/>
</dbReference>
<dbReference type="CDD" id="cd08071">
    <property type="entry name" value="MPN_DUF2466"/>
    <property type="match status" value="1"/>
</dbReference>
<dbReference type="Proteomes" id="UP000028542">
    <property type="component" value="Unassembled WGS sequence"/>
</dbReference>
<dbReference type="InterPro" id="IPR001405">
    <property type="entry name" value="UPF0758"/>
</dbReference>
<dbReference type="PANTHER" id="PTHR30471">
    <property type="entry name" value="DNA REPAIR PROTEIN RADC"/>
    <property type="match status" value="1"/>
</dbReference>
<dbReference type="NCBIfam" id="NF000642">
    <property type="entry name" value="PRK00024.1"/>
    <property type="match status" value="1"/>
</dbReference>
<dbReference type="GO" id="GO:0008237">
    <property type="term" value="F:metallopeptidase activity"/>
    <property type="evidence" value="ECO:0007669"/>
    <property type="project" value="UniProtKB-KW"/>
</dbReference>